<protein>
    <submittedName>
        <fullName evidence="1">Uncharacterized protein</fullName>
    </submittedName>
</protein>
<name>F2B0F5_RHOBT</name>
<accession>F2B0F5</accession>
<gene>
    <name evidence="1" type="ORF">RBWH47_03635</name>
</gene>
<proteinExistence type="predicted"/>
<dbReference type="Proteomes" id="UP000006222">
    <property type="component" value="Unassembled WGS sequence"/>
</dbReference>
<evidence type="ECO:0000313" key="2">
    <source>
        <dbReference type="Proteomes" id="UP000006222"/>
    </source>
</evidence>
<organism evidence="1 2">
    <name type="scientific">Rhodopirellula baltica WH47</name>
    <dbReference type="NCBI Taxonomy" id="991778"/>
    <lineage>
        <taxon>Bacteria</taxon>
        <taxon>Pseudomonadati</taxon>
        <taxon>Planctomycetota</taxon>
        <taxon>Planctomycetia</taxon>
        <taxon>Pirellulales</taxon>
        <taxon>Pirellulaceae</taxon>
        <taxon>Rhodopirellula</taxon>
    </lineage>
</organism>
<comment type="caution">
    <text evidence="1">The sequence shown here is derived from an EMBL/GenBank/DDBJ whole genome shotgun (WGS) entry which is preliminary data.</text>
</comment>
<dbReference type="AlphaFoldDB" id="F2B0F5"/>
<sequence>MCVEQRVAKQVTRLSAIDESASGTMEVRGQIEIKAPEGAVRSHSIHR</sequence>
<evidence type="ECO:0000313" key="1">
    <source>
        <dbReference type="EMBL" id="EGF24587.1"/>
    </source>
</evidence>
<dbReference type="EMBL" id="AFAR01000282">
    <property type="protein sequence ID" value="EGF24587.1"/>
    <property type="molecule type" value="Genomic_DNA"/>
</dbReference>
<reference evidence="1 2" key="1">
    <citation type="journal article" date="2013" name="Mar. Genomics">
        <title>Expression of sulfatases in Rhodopirellula baltica and the diversity of sulfatases in the genus Rhodopirellula.</title>
        <authorList>
            <person name="Wegner C.E."/>
            <person name="Richter-Heitmann T."/>
            <person name="Klindworth A."/>
            <person name="Klockow C."/>
            <person name="Richter M."/>
            <person name="Achstetter T."/>
            <person name="Glockner F.O."/>
            <person name="Harder J."/>
        </authorList>
    </citation>
    <scope>NUCLEOTIDE SEQUENCE [LARGE SCALE GENOMIC DNA]</scope>
    <source>
        <strain evidence="1 2">WH47</strain>
    </source>
</reference>